<dbReference type="InterPro" id="IPR013783">
    <property type="entry name" value="Ig-like_fold"/>
</dbReference>
<organism evidence="9 10">
    <name type="scientific">Dermatophagoides farinae</name>
    <name type="common">American house dust mite</name>
    <dbReference type="NCBI Taxonomy" id="6954"/>
    <lineage>
        <taxon>Eukaryota</taxon>
        <taxon>Metazoa</taxon>
        <taxon>Ecdysozoa</taxon>
        <taxon>Arthropoda</taxon>
        <taxon>Chelicerata</taxon>
        <taxon>Arachnida</taxon>
        <taxon>Acari</taxon>
        <taxon>Acariformes</taxon>
        <taxon>Sarcoptiformes</taxon>
        <taxon>Astigmata</taxon>
        <taxon>Psoroptidia</taxon>
        <taxon>Analgoidea</taxon>
        <taxon>Pyroglyphidae</taxon>
        <taxon>Dermatophagoidinae</taxon>
        <taxon>Dermatophagoides</taxon>
    </lineage>
</organism>
<evidence type="ECO:0000256" key="4">
    <source>
        <dbReference type="ARBA" id="ARBA00023180"/>
    </source>
</evidence>
<evidence type="ECO:0000256" key="1">
    <source>
        <dbReference type="ARBA" id="ARBA00004479"/>
    </source>
</evidence>
<dbReference type="InterPro" id="IPR007110">
    <property type="entry name" value="Ig-like_dom"/>
</dbReference>
<evidence type="ECO:0000256" key="7">
    <source>
        <dbReference type="SAM" id="Phobius"/>
    </source>
</evidence>
<keyword evidence="5" id="KW-0393">Immunoglobulin domain</keyword>
<dbReference type="InterPro" id="IPR036179">
    <property type="entry name" value="Ig-like_dom_sf"/>
</dbReference>
<accession>A0A922L2H1</accession>
<protein>
    <recommendedName>
        <fullName evidence="8">Ig-like domain-containing protein</fullName>
    </recommendedName>
</protein>
<keyword evidence="10" id="KW-1185">Reference proteome</keyword>
<evidence type="ECO:0000259" key="8">
    <source>
        <dbReference type="PROSITE" id="PS50835"/>
    </source>
</evidence>
<gene>
    <name evidence="9" type="ORF">DERF_013614</name>
</gene>
<dbReference type="InterPro" id="IPR003598">
    <property type="entry name" value="Ig_sub2"/>
</dbReference>
<evidence type="ECO:0000313" key="10">
    <source>
        <dbReference type="Proteomes" id="UP000790347"/>
    </source>
</evidence>
<evidence type="ECO:0000256" key="2">
    <source>
        <dbReference type="ARBA" id="ARBA00023136"/>
    </source>
</evidence>
<proteinExistence type="predicted"/>
<keyword evidence="7" id="KW-0812">Transmembrane</keyword>
<comment type="caution">
    <text evidence="9">The sequence shown here is derived from an EMBL/GenBank/DDBJ whole genome shotgun (WGS) entry which is preliminary data.</text>
</comment>
<evidence type="ECO:0000313" key="9">
    <source>
        <dbReference type="EMBL" id="KAH9497640.1"/>
    </source>
</evidence>
<dbReference type="SMART" id="SM00408">
    <property type="entry name" value="IGc2"/>
    <property type="match status" value="4"/>
</dbReference>
<dbReference type="GO" id="GO:0050839">
    <property type="term" value="F:cell adhesion molecule binding"/>
    <property type="evidence" value="ECO:0007669"/>
    <property type="project" value="TreeGrafter"/>
</dbReference>
<sequence length="646" mass="75753">MLSFIFVYFVIICRFGIYSVNLLETDVIYDGPKYVDQGNILRISCILSKYLWPQWSHNNQRLDDLEDSRIEFKFENEPSSSINRREILLIENVSINDEGFYRCNHNSIKVHYVHVIPKFRFDHTDISPFRLVKILDKEYKNVLLECQSGHYSHHYHSPINWSKNGLPIKQEDDRRVQHENRLLINNATSETDAGQYYCQFPIDGIDLDQIKNPGQTIELRAAIHVKPFQMDVIRRKENDSLIMICNYSGYPKGTITWMIGNNTLSSSSMNEIHFDQSEQPNDMIIIDRLQRQNSGIYKCQVDNIWTMDQKSFKLIVDVTKRNSYFLFFLNNQRFSKIKYNKKKFVPNMANHNNLFVLVILFLNLFYFVDNSIDMDDNEILIERRQLRISCRLSDSIPIPQDMSPTWYKDNVKLNVNDRLKNDDDDDDDNSRDHDNNGDDDDDDDDRIYVDKISDKQWDLVIDKAKLADIGDYKCQIYNSADTTKVRTKPLLHPFDEFQNDNYKSANLVEGDRLSLRCALIDGYGKDAKIQWLMYGEFEEPDNGRAINLSDTRVSIQNNETAQESVLTIESIVPQDRYFYVCKAVNEITDYNNTILLRIKDKYAALWPFLGIVAEVIILCIIIFVYEKRKVKPDFDDVDHNNKNGEG</sequence>
<evidence type="ECO:0000256" key="5">
    <source>
        <dbReference type="ARBA" id="ARBA00023319"/>
    </source>
</evidence>
<dbReference type="GO" id="GO:0005911">
    <property type="term" value="C:cell-cell junction"/>
    <property type="evidence" value="ECO:0007669"/>
    <property type="project" value="TreeGrafter"/>
</dbReference>
<feature type="domain" description="Ig-like" evidence="8">
    <location>
        <begin position="346"/>
        <end position="486"/>
    </location>
</feature>
<dbReference type="SMART" id="SM00409">
    <property type="entry name" value="IG"/>
    <property type="match status" value="5"/>
</dbReference>
<feature type="region of interest" description="Disordered" evidence="6">
    <location>
        <begin position="418"/>
        <end position="445"/>
    </location>
</feature>
<keyword evidence="7" id="KW-1133">Transmembrane helix</keyword>
<feature type="domain" description="Ig-like" evidence="8">
    <location>
        <begin position="227"/>
        <end position="319"/>
    </location>
</feature>
<dbReference type="SUPFAM" id="SSF48726">
    <property type="entry name" value="Immunoglobulin"/>
    <property type="match status" value="5"/>
</dbReference>
<reference evidence="9" key="1">
    <citation type="submission" date="2013-05" db="EMBL/GenBank/DDBJ databases">
        <authorList>
            <person name="Yim A.K.Y."/>
            <person name="Chan T.F."/>
            <person name="Ji K.M."/>
            <person name="Liu X.Y."/>
            <person name="Zhou J.W."/>
            <person name="Li R.Q."/>
            <person name="Yang K.Y."/>
            <person name="Li J."/>
            <person name="Li M."/>
            <person name="Law P.T.W."/>
            <person name="Wu Y.L."/>
            <person name="Cai Z.L."/>
            <person name="Qin H."/>
            <person name="Bao Y."/>
            <person name="Leung R.K.K."/>
            <person name="Ng P.K.S."/>
            <person name="Zou J."/>
            <person name="Zhong X.J."/>
            <person name="Ran P.X."/>
            <person name="Zhong N.S."/>
            <person name="Liu Z.G."/>
            <person name="Tsui S.K.W."/>
        </authorList>
    </citation>
    <scope>NUCLEOTIDE SEQUENCE</scope>
    <source>
        <strain evidence="9">Derf</strain>
        <tissue evidence="9">Whole organism</tissue>
    </source>
</reference>
<keyword evidence="4" id="KW-0325">Glycoprotein</keyword>
<evidence type="ECO:0000256" key="6">
    <source>
        <dbReference type="SAM" id="MobiDB-lite"/>
    </source>
</evidence>
<dbReference type="InterPro" id="IPR013098">
    <property type="entry name" value="Ig_I-set"/>
</dbReference>
<dbReference type="Pfam" id="PF07679">
    <property type="entry name" value="I-set"/>
    <property type="match status" value="1"/>
</dbReference>
<dbReference type="AlphaFoldDB" id="A0A922L2H1"/>
<dbReference type="Proteomes" id="UP000790347">
    <property type="component" value="Unassembled WGS sequence"/>
</dbReference>
<comment type="subcellular location">
    <subcellularLocation>
        <location evidence="1">Membrane</location>
        <topology evidence="1">Single-pass type I membrane protein</topology>
    </subcellularLocation>
</comment>
<dbReference type="GO" id="GO:0005886">
    <property type="term" value="C:plasma membrane"/>
    <property type="evidence" value="ECO:0007669"/>
    <property type="project" value="TreeGrafter"/>
</dbReference>
<evidence type="ECO:0000256" key="3">
    <source>
        <dbReference type="ARBA" id="ARBA00023157"/>
    </source>
</evidence>
<dbReference type="GO" id="GO:0098609">
    <property type="term" value="P:cell-cell adhesion"/>
    <property type="evidence" value="ECO:0007669"/>
    <property type="project" value="TreeGrafter"/>
</dbReference>
<dbReference type="Gene3D" id="2.60.40.10">
    <property type="entry name" value="Immunoglobulins"/>
    <property type="match status" value="5"/>
</dbReference>
<keyword evidence="2 7" id="KW-0472">Membrane</keyword>
<dbReference type="CDD" id="cd00096">
    <property type="entry name" value="Ig"/>
    <property type="match status" value="1"/>
</dbReference>
<feature type="transmembrane region" description="Helical" evidence="7">
    <location>
        <begin position="604"/>
        <end position="625"/>
    </location>
</feature>
<dbReference type="EMBL" id="ASGP02000007">
    <property type="protein sequence ID" value="KAH9497640.1"/>
    <property type="molecule type" value="Genomic_DNA"/>
</dbReference>
<name>A0A922L2H1_DERFA</name>
<dbReference type="PANTHER" id="PTHR11640:SF31">
    <property type="entry name" value="IRREGULAR CHIASM C-ROUGHEST PROTEIN-RELATED"/>
    <property type="match status" value="1"/>
</dbReference>
<dbReference type="InterPro" id="IPR051275">
    <property type="entry name" value="Cell_adhesion_signaling"/>
</dbReference>
<feature type="domain" description="Ig-like" evidence="8">
    <location>
        <begin position="117"/>
        <end position="199"/>
    </location>
</feature>
<dbReference type="PROSITE" id="PS50835">
    <property type="entry name" value="IG_LIKE"/>
    <property type="match status" value="4"/>
</dbReference>
<reference evidence="9" key="2">
    <citation type="journal article" date="2022" name="Res Sq">
        <title>Comparative Genomics Reveals Insights into the Divergent Evolution of Astigmatic Mites and Household Pest Adaptations.</title>
        <authorList>
            <person name="Xiong Q."/>
            <person name="Wan A.T.-Y."/>
            <person name="Liu X.-Y."/>
            <person name="Fung C.S.-H."/>
            <person name="Xiao X."/>
            <person name="Malainual N."/>
            <person name="Hou J."/>
            <person name="Wang L."/>
            <person name="Wang M."/>
            <person name="Yang K."/>
            <person name="Cui Y."/>
            <person name="Leung E."/>
            <person name="Nong W."/>
            <person name="Shin S.-K."/>
            <person name="Au S."/>
            <person name="Jeong K.Y."/>
            <person name="Chew F.T."/>
            <person name="Hui J."/>
            <person name="Leung T.F."/>
            <person name="Tungtrongchitr A."/>
            <person name="Zhong N."/>
            <person name="Liu Z."/>
            <person name="Tsui S."/>
        </authorList>
    </citation>
    <scope>NUCLEOTIDE SEQUENCE</scope>
    <source>
        <strain evidence="9">Derf</strain>
        <tissue evidence="9">Whole organism</tissue>
    </source>
</reference>
<feature type="domain" description="Ig-like" evidence="8">
    <location>
        <begin position="489"/>
        <end position="597"/>
    </location>
</feature>
<keyword evidence="3" id="KW-1015">Disulfide bond</keyword>
<dbReference type="InterPro" id="IPR003599">
    <property type="entry name" value="Ig_sub"/>
</dbReference>
<dbReference type="PANTHER" id="PTHR11640">
    <property type="entry name" value="NEPHRIN"/>
    <property type="match status" value="1"/>
</dbReference>